<evidence type="ECO:0000256" key="6">
    <source>
        <dbReference type="ARBA" id="ARBA00023212"/>
    </source>
</evidence>
<evidence type="ECO:0000313" key="17">
    <source>
        <dbReference type="Proteomes" id="UP000001811"/>
    </source>
</evidence>
<keyword evidence="2" id="KW-0963">Cytoplasm</keyword>
<dbReference type="InterPro" id="IPR003409">
    <property type="entry name" value="MORN"/>
</dbReference>
<reference evidence="16" key="2">
    <citation type="submission" date="2025-08" db="UniProtKB">
        <authorList>
            <consortium name="Ensembl"/>
        </authorList>
    </citation>
    <scope>IDENTIFICATION</scope>
    <source>
        <strain evidence="16">Thorbecke</strain>
    </source>
</reference>
<name>A0A5F9DN28_RABIT</name>
<dbReference type="GO" id="GO:0051321">
    <property type="term" value="P:meiotic cell cycle"/>
    <property type="evidence" value="ECO:0007669"/>
    <property type="project" value="UniProtKB-KW"/>
</dbReference>
<evidence type="ECO:0000256" key="13">
    <source>
        <dbReference type="ARBA" id="ARBA00080629"/>
    </source>
</evidence>
<dbReference type="Bgee" id="ENSOCUG00000015314">
    <property type="expression patterns" value="Expressed in testis and 8 other cell types or tissues"/>
</dbReference>
<keyword evidence="8" id="KW-0966">Cell projection</keyword>
<reference evidence="16 17" key="1">
    <citation type="journal article" date="2011" name="Nature">
        <title>A high-resolution map of human evolutionary constraint using 29 mammals.</title>
        <authorList>
            <person name="Lindblad-Toh K."/>
            <person name="Garber M."/>
            <person name="Zuk O."/>
            <person name="Lin M.F."/>
            <person name="Parker B.J."/>
            <person name="Washietl S."/>
            <person name="Kheradpour P."/>
            <person name="Ernst J."/>
            <person name="Jordan G."/>
            <person name="Mauceli E."/>
            <person name="Ward L.D."/>
            <person name="Lowe C.B."/>
            <person name="Holloway A.K."/>
            <person name="Clamp M."/>
            <person name="Gnerre S."/>
            <person name="Alfoldi J."/>
            <person name="Beal K."/>
            <person name="Chang J."/>
            <person name="Clawson H."/>
            <person name="Cuff J."/>
            <person name="Di Palma F."/>
            <person name="Fitzgerald S."/>
            <person name="Flicek P."/>
            <person name="Guttman M."/>
            <person name="Hubisz M.J."/>
            <person name="Jaffe D.B."/>
            <person name="Jungreis I."/>
            <person name="Kent W.J."/>
            <person name="Kostka D."/>
            <person name="Lara M."/>
            <person name="Martins A.L."/>
            <person name="Massingham T."/>
            <person name="Moltke I."/>
            <person name="Raney B.J."/>
            <person name="Rasmussen M.D."/>
            <person name="Robinson J."/>
            <person name="Stark A."/>
            <person name="Vilella A.J."/>
            <person name="Wen J."/>
            <person name="Xie X."/>
            <person name="Zody M.C."/>
            <person name="Baldwin J."/>
            <person name="Bloom T."/>
            <person name="Chin C.W."/>
            <person name="Heiman D."/>
            <person name="Nicol R."/>
            <person name="Nusbaum C."/>
            <person name="Young S."/>
            <person name="Wilkinson J."/>
            <person name="Worley K.C."/>
            <person name="Kovar C.L."/>
            <person name="Muzny D.M."/>
            <person name="Gibbs R.A."/>
            <person name="Cree A."/>
            <person name="Dihn H.H."/>
            <person name="Fowler G."/>
            <person name="Jhangiani S."/>
            <person name="Joshi V."/>
            <person name="Lee S."/>
            <person name="Lewis L.R."/>
            <person name="Nazareth L.V."/>
            <person name="Okwuonu G."/>
            <person name="Santibanez J."/>
            <person name="Warren W.C."/>
            <person name="Mardis E.R."/>
            <person name="Weinstock G.M."/>
            <person name="Wilson R.K."/>
            <person name="Delehaunty K."/>
            <person name="Dooling D."/>
            <person name="Fronik C."/>
            <person name="Fulton L."/>
            <person name="Fulton B."/>
            <person name="Graves T."/>
            <person name="Minx P."/>
            <person name="Sodergren E."/>
            <person name="Birney E."/>
            <person name="Margulies E.H."/>
            <person name="Herrero J."/>
            <person name="Green E.D."/>
            <person name="Haussler D."/>
            <person name="Siepel A."/>
            <person name="Goldman N."/>
            <person name="Pollard K.S."/>
            <person name="Pedersen J.S."/>
            <person name="Lander E.S."/>
            <person name="Kellis M."/>
        </authorList>
    </citation>
    <scope>NUCLEOTIDE SEQUENCE [LARGE SCALE GENOMIC DNA]</scope>
    <source>
        <strain evidence="17">Thorbecke</strain>
    </source>
</reference>
<dbReference type="STRING" id="9986.ENSOCUP00000047732"/>
<feature type="region of interest" description="Disordered" evidence="15">
    <location>
        <begin position="397"/>
        <end position="422"/>
    </location>
</feature>
<keyword evidence="4" id="KW-0282">Flagellum</keyword>
<dbReference type="GeneTree" id="ENSGT00940000157240"/>
<dbReference type="PANTHER" id="PTHR43215:SF14">
    <property type="entry name" value="RADIAL SPOKE HEAD 1 HOMOLOG"/>
    <property type="match status" value="1"/>
</dbReference>
<keyword evidence="3" id="KW-0677">Repeat</keyword>
<keyword evidence="5" id="KW-0969">Cilium</keyword>
<evidence type="ECO:0000313" key="16">
    <source>
        <dbReference type="Ensembl" id="ENSOCUP00000047732.1"/>
    </source>
</evidence>
<dbReference type="AlphaFoldDB" id="A0A5F9DN28"/>
<sequence length="480" mass="53694">MGHVCLSAAPGRLGDTEARGWRPSAQGEGGVDAAPGHGDTGEGHTPGRRSGTARVPGGVSVLERVACARVHNTYMRVRQLACTSVRPCACHAREHTCTCVRVREGARRRPGAGATPAATRTKDRGEPGRAGSRRSPPSIPDLRETRLAPSPWRQPTRRREWPVPTCRDRSWAEAMSDLGSEELEEERENDLGEYEGERNEAGERHGHGKARLPNGDVYEGSYEFGKRHGQGVYKFKNGARYIGEYVKNKKHGQGTFIYPDGSRYEGEWADDQRHGHGVYYYVNNDTYTGEWFAHQRHGQGTYFYAETGSKYVGTWVNGQQEGAAELIHLNHRYQGKFLNKNPVGPGKFVFDIGCEQHGEYRLTDVERGEEEEEEEALVAVVPKWKATKITELALWTPTLPKEQAPSEGPGQEETPRTEGAEPLRVVDSLFSGWWRVEVGPGSLWDQTPPARERRRTEHTGRREREGVLPPLARGRAWLWA</sequence>
<evidence type="ECO:0000256" key="4">
    <source>
        <dbReference type="ARBA" id="ARBA00022846"/>
    </source>
</evidence>
<comment type="function">
    <text evidence="9">Functions as part of axonemal radial spoke complexes that play an important part in the motility of sperm and cilia.</text>
</comment>
<feature type="compositionally biased region" description="Basic and acidic residues" evidence="15">
    <location>
        <begin position="157"/>
        <end position="171"/>
    </location>
</feature>
<keyword evidence="17" id="KW-1185">Reference proteome</keyword>
<keyword evidence="7" id="KW-0469">Meiosis</keyword>
<reference evidence="16" key="3">
    <citation type="submission" date="2025-09" db="UniProtKB">
        <authorList>
            <consortium name="Ensembl"/>
        </authorList>
    </citation>
    <scope>IDENTIFICATION</scope>
    <source>
        <strain evidence="16">Thorbecke</strain>
    </source>
</reference>
<feature type="region of interest" description="Disordered" evidence="15">
    <location>
        <begin position="441"/>
        <end position="464"/>
    </location>
</feature>
<dbReference type="FunFam" id="2.20.110.10:FF:000010">
    <property type="entry name" value="Radial spoke head 1 homolog"/>
    <property type="match status" value="1"/>
</dbReference>
<dbReference type="PANTHER" id="PTHR43215">
    <property type="entry name" value="RADIAL SPOKE HEAD 1 HOMOLOG"/>
    <property type="match status" value="1"/>
</dbReference>
<evidence type="ECO:0000256" key="2">
    <source>
        <dbReference type="ARBA" id="ARBA00022490"/>
    </source>
</evidence>
<dbReference type="GO" id="GO:0007286">
    <property type="term" value="P:spermatid development"/>
    <property type="evidence" value="ECO:0007669"/>
    <property type="project" value="TreeGrafter"/>
</dbReference>
<evidence type="ECO:0000256" key="3">
    <source>
        <dbReference type="ARBA" id="ARBA00022737"/>
    </source>
</evidence>
<dbReference type="SUPFAM" id="SSF82185">
    <property type="entry name" value="Histone H3 K4-specific methyltransferase SET7/9 N-terminal domain"/>
    <property type="match status" value="2"/>
</dbReference>
<evidence type="ECO:0000256" key="1">
    <source>
        <dbReference type="ARBA" id="ARBA00004611"/>
    </source>
</evidence>
<evidence type="ECO:0000256" key="5">
    <source>
        <dbReference type="ARBA" id="ARBA00023069"/>
    </source>
</evidence>
<evidence type="ECO:0000256" key="14">
    <source>
        <dbReference type="ARBA" id="ARBA00082644"/>
    </source>
</evidence>
<keyword evidence="6" id="KW-0206">Cytoskeleton</keyword>
<evidence type="ECO:0000256" key="12">
    <source>
        <dbReference type="ARBA" id="ARBA00080404"/>
    </source>
</evidence>
<protein>
    <recommendedName>
        <fullName evidence="11">Radial spoke head 1 homolog</fullName>
    </recommendedName>
    <alternativeName>
        <fullName evidence="12">Male meiotic metaphase chromosome-associated acidic protein</fullName>
    </alternativeName>
    <alternativeName>
        <fullName evidence="14">Meichroacidin</fullName>
    </alternativeName>
    <alternativeName>
        <fullName evidence="13">Testis-specific gene A2 protein</fullName>
    </alternativeName>
</protein>
<feature type="compositionally biased region" description="Basic and acidic residues" evidence="15">
    <location>
        <begin position="450"/>
        <end position="464"/>
    </location>
</feature>
<evidence type="ECO:0000256" key="11">
    <source>
        <dbReference type="ARBA" id="ARBA00073772"/>
    </source>
</evidence>
<dbReference type="GO" id="GO:0031514">
    <property type="term" value="C:motile cilium"/>
    <property type="evidence" value="ECO:0007669"/>
    <property type="project" value="TreeGrafter"/>
</dbReference>
<dbReference type="Proteomes" id="UP000001811">
    <property type="component" value="Unplaced"/>
</dbReference>
<comment type="subcellular location">
    <subcellularLocation>
        <location evidence="1">Cytoplasm</location>
        <location evidence="1">Cytoskeleton</location>
        <location evidence="1">Flagellum axoneme</location>
    </subcellularLocation>
</comment>
<proteinExistence type="predicted"/>
<feature type="compositionally biased region" description="Basic and acidic residues" evidence="15">
    <location>
        <begin position="195"/>
        <end position="205"/>
    </location>
</feature>
<dbReference type="InParanoid" id="A0A5F9DN28"/>
<accession>A0A5F9DN28</accession>
<dbReference type="Gene3D" id="2.20.110.10">
    <property type="entry name" value="Histone H3 K4-specific methyltransferase SET7/9 N-terminal domain"/>
    <property type="match status" value="2"/>
</dbReference>
<organism evidence="16 17">
    <name type="scientific">Oryctolagus cuniculus</name>
    <name type="common">Rabbit</name>
    <dbReference type="NCBI Taxonomy" id="9986"/>
    <lineage>
        <taxon>Eukaryota</taxon>
        <taxon>Metazoa</taxon>
        <taxon>Chordata</taxon>
        <taxon>Craniata</taxon>
        <taxon>Vertebrata</taxon>
        <taxon>Euteleostomi</taxon>
        <taxon>Mammalia</taxon>
        <taxon>Eutheria</taxon>
        <taxon>Euarchontoglires</taxon>
        <taxon>Glires</taxon>
        <taxon>Lagomorpha</taxon>
        <taxon>Leporidae</taxon>
        <taxon>Oryctolagus</taxon>
    </lineage>
</organism>
<evidence type="ECO:0000256" key="10">
    <source>
        <dbReference type="ARBA" id="ARBA00065854"/>
    </source>
</evidence>
<evidence type="ECO:0000256" key="9">
    <source>
        <dbReference type="ARBA" id="ARBA00056649"/>
    </source>
</evidence>
<dbReference type="SMART" id="SM00698">
    <property type="entry name" value="MORN"/>
    <property type="match status" value="6"/>
</dbReference>
<dbReference type="Pfam" id="PF02493">
    <property type="entry name" value="MORN"/>
    <property type="match status" value="7"/>
</dbReference>
<feature type="region of interest" description="Disordered" evidence="15">
    <location>
        <begin position="15"/>
        <end position="56"/>
    </location>
</feature>
<evidence type="ECO:0000256" key="7">
    <source>
        <dbReference type="ARBA" id="ARBA00023254"/>
    </source>
</evidence>
<feature type="compositionally biased region" description="Acidic residues" evidence="15">
    <location>
        <begin position="179"/>
        <end position="194"/>
    </location>
</feature>
<dbReference type="GO" id="GO:0035082">
    <property type="term" value="P:axoneme assembly"/>
    <property type="evidence" value="ECO:0007669"/>
    <property type="project" value="TreeGrafter"/>
</dbReference>
<feature type="region of interest" description="Disordered" evidence="15">
    <location>
        <begin position="106"/>
        <end position="213"/>
    </location>
</feature>
<dbReference type="Ensembl" id="ENSOCUT00000048163.1">
    <property type="protein sequence ID" value="ENSOCUP00000047732.1"/>
    <property type="gene ID" value="ENSOCUG00000015314.4"/>
</dbReference>
<evidence type="ECO:0000256" key="8">
    <source>
        <dbReference type="ARBA" id="ARBA00023273"/>
    </source>
</evidence>
<comment type="subunit">
    <text evidence="10">Component of the axonemal radial spoke 1 (RS1) and 2 (RS2) complexes, at least composed of spoke head proteins RSPH1, RSPH3, RSPH9 and the cilia-specific component RSPH4A or sperm-specific component RSPH6A, spoke stalk proteins RSPH14, DNAJB13, DYDC1, ROPN1L and NME5, and the RS1 complex-specific anchor protein IQUB. Interacts with RSPH3B. Interacts with RSPH4A. Interacts with RSPH6A.</text>
</comment>
<dbReference type="GO" id="GO:0005634">
    <property type="term" value="C:nucleus"/>
    <property type="evidence" value="ECO:0007669"/>
    <property type="project" value="TreeGrafter"/>
</dbReference>
<evidence type="ECO:0000256" key="15">
    <source>
        <dbReference type="SAM" id="MobiDB-lite"/>
    </source>
</evidence>